<evidence type="ECO:0000256" key="3">
    <source>
        <dbReference type="ARBA" id="ARBA00001522"/>
    </source>
</evidence>
<proteinExistence type="inferred from homology"/>
<evidence type="ECO:0000256" key="4">
    <source>
        <dbReference type="ARBA" id="ARBA00003889"/>
    </source>
</evidence>
<keyword evidence="12 19" id="KW-0547">Nucleotide-binding</keyword>
<feature type="active site" description="GMP-histidine intermediate" evidence="18">
    <location>
        <position position="58"/>
    </location>
</feature>
<evidence type="ECO:0000256" key="18">
    <source>
        <dbReference type="PIRSR" id="PIRSR006135-1"/>
    </source>
</evidence>
<dbReference type="EC" id="2.7.1.156" evidence="8"/>
<gene>
    <name evidence="20" type="ORF">JCM9140_597</name>
</gene>
<name>W4PZV8_9BACI</name>
<dbReference type="Proteomes" id="UP000018890">
    <property type="component" value="Unassembled WGS sequence"/>
</dbReference>
<dbReference type="PANTHER" id="PTHR34848">
    <property type="match status" value="1"/>
</dbReference>
<evidence type="ECO:0000256" key="10">
    <source>
        <dbReference type="ARBA" id="ARBA00022573"/>
    </source>
</evidence>
<dbReference type="STRING" id="1236970.JCM9140_597"/>
<dbReference type="InterPro" id="IPR003203">
    <property type="entry name" value="CobU/CobP"/>
</dbReference>
<sequence>MMISFISGGARSGKSQFAEKLAVSAFHERKSRSEKVSLYYVATSKRSDAEMKERIRIHQQMRIVDWETIEEPYDFSLFLSTCTKQDVLLVDCVTIWLNNVMFNQKWGIHKIEETVDRWIKIIKEKELYVIFVSNDVNEELPHYFSREVLQYVWTLQHVHKRLVTQAEQVIQVTAGLPIFWKGEA</sequence>
<reference evidence="20" key="1">
    <citation type="journal article" date="2014" name="Genome Announc.">
        <title>Draft Genome Sequences of Three Alkaliphilic Bacillus Strains, Bacillus wakoensis JCM 9140T, Bacillus akibai JCM 9157T, and Bacillus hemicellulosilyticus JCM 9152T.</title>
        <authorList>
            <person name="Yuki M."/>
            <person name="Oshima K."/>
            <person name="Suda W."/>
            <person name="Oshida Y."/>
            <person name="Kitamura K."/>
            <person name="Iida T."/>
            <person name="Hattori M."/>
            <person name="Ohkuma M."/>
        </authorList>
    </citation>
    <scope>NUCLEOTIDE SEQUENCE [LARGE SCALE GENOMIC DNA]</scope>
    <source>
        <strain evidence="20">JCM 9140</strain>
    </source>
</reference>
<evidence type="ECO:0000256" key="16">
    <source>
        <dbReference type="ARBA" id="ARBA00029570"/>
    </source>
</evidence>
<dbReference type="PANTHER" id="PTHR34848:SF1">
    <property type="entry name" value="BIFUNCTIONAL ADENOSYLCOBALAMIN BIOSYNTHESIS PROTEIN COBU"/>
    <property type="match status" value="1"/>
</dbReference>
<comment type="catalytic activity">
    <reaction evidence="3">
        <text>adenosylcob(III)inamide + GTP = adenosylcob(III)inamide phosphate + GDP + H(+)</text>
        <dbReference type="Rhea" id="RHEA:15765"/>
        <dbReference type="ChEBI" id="CHEBI:2480"/>
        <dbReference type="ChEBI" id="CHEBI:15378"/>
        <dbReference type="ChEBI" id="CHEBI:37565"/>
        <dbReference type="ChEBI" id="CHEBI:58189"/>
        <dbReference type="ChEBI" id="CHEBI:58502"/>
        <dbReference type="EC" id="2.7.1.156"/>
    </reaction>
</comment>
<dbReference type="OrthoDB" id="9799422at2"/>
<dbReference type="GO" id="GO:0008820">
    <property type="term" value="F:cobinamide phosphate guanylyltransferase activity"/>
    <property type="evidence" value="ECO:0007669"/>
    <property type="project" value="UniProtKB-EC"/>
</dbReference>
<dbReference type="EMBL" id="BAUT01000003">
    <property type="protein sequence ID" value="GAE24654.1"/>
    <property type="molecule type" value="Genomic_DNA"/>
</dbReference>
<evidence type="ECO:0000256" key="11">
    <source>
        <dbReference type="ARBA" id="ARBA00022679"/>
    </source>
</evidence>
<evidence type="ECO:0000256" key="6">
    <source>
        <dbReference type="ARBA" id="ARBA00005159"/>
    </source>
</evidence>
<keyword evidence="14" id="KW-0067">ATP-binding</keyword>
<dbReference type="EC" id="2.7.7.62" evidence="9"/>
<evidence type="ECO:0000256" key="9">
    <source>
        <dbReference type="ARBA" id="ARBA00012523"/>
    </source>
</evidence>
<feature type="binding site" evidence="19">
    <location>
        <position position="91"/>
    </location>
    <ligand>
        <name>GTP</name>
        <dbReference type="ChEBI" id="CHEBI:37565"/>
    </ligand>
</feature>
<evidence type="ECO:0000256" key="12">
    <source>
        <dbReference type="ARBA" id="ARBA00022741"/>
    </source>
</evidence>
<dbReference type="GO" id="GO:0005525">
    <property type="term" value="F:GTP binding"/>
    <property type="evidence" value="ECO:0007669"/>
    <property type="project" value="UniProtKB-KW"/>
</dbReference>
<evidence type="ECO:0000256" key="2">
    <source>
        <dbReference type="ARBA" id="ARBA00000711"/>
    </source>
</evidence>
<feature type="binding site" evidence="19">
    <location>
        <begin position="8"/>
        <end position="15"/>
    </location>
    <ligand>
        <name>GTP</name>
        <dbReference type="ChEBI" id="CHEBI:37565"/>
    </ligand>
</feature>
<comment type="catalytic activity">
    <reaction evidence="1">
        <text>adenosylcob(III)inamide + ATP = adenosylcob(III)inamide phosphate + ADP + H(+)</text>
        <dbReference type="Rhea" id="RHEA:15769"/>
        <dbReference type="ChEBI" id="CHEBI:2480"/>
        <dbReference type="ChEBI" id="CHEBI:15378"/>
        <dbReference type="ChEBI" id="CHEBI:30616"/>
        <dbReference type="ChEBI" id="CHEBI:58502"/>
        <dbReference type="ChEBI" id="CHEBI:456216"/>
        <dbReference type="EC" id="2.7.1.156"/>
    </reaction>
</comment>
<dbReference type="UniPathway" id="UPA00148">
    <property type="reaction ID" value="UER00236"/>
</dbReference>
<evidence type="ECO:0000256" key="14">
    <source>
        <dbReference type="ARBA" id="ARBA00022840"/>
    </source>
</evidence>
<comment type="catalytic activity">
    <reaction evidence="2">
        <text>adenosylcob(III)inamide phosphate + GTP + H(+) = adenosylcob(III)inamide-GDP + diphosphate</text>
        <dbReference type="Rhea" id="RHEA:22712"/>
        <dbReference type="ChEBI" id="CHEBI:15378"/>
        <dbReference type="ChEBI" id="CHEBI:33019"/>
        <dbReference type="ChEBI" id="CHEBI:37565"/>
        <dbReference type="ChEBI" id="CHEBI:58502"/>
        <dbReference type="ChEBI" id="CHEBI:60487"/>
        <dbReference type="EC" id="2.7.7.62"/>
    </reaction>
</comment>
<dbReference type="PIRSF" id="PIRSF006135">
    <property type="entry name" value="CobU"/>
    <property type="match status" value="1"/>
</dbReference>
<protein>
    <recommendedName>
        <fullName evidence="16">Adenosylcobinamide kinase</fullName>
        <ecNumber evidence="8">2.7.1.156</ecNumber>
        <ecNumber evidence="9">2.7.7.62</ecNumber>
    </recommendedName>
    <alternativeName>
        <fullName evidence="17">Adenosylcobinamide-phosphate guanylyltransferase</fullName>
    </alternativeName>
</protein>
<evidence type="ECO:0000256" key="13">
    <source>
        <dbReference type="ARBA" id="ARBA00022777"/>
    </source>
</evidence>
<keyword evidence="13" id="KW-0418">Kinase</keyword>
<evidence type="ECO:0000256" key="5">
    <source>
        <dbReference type="ARBA" id="ARBA00004692"/>
    </source>
</evidence>
<keyword evidence="21" id="KW-1185">Reference proteome</keyword>
<dbReference type="InterPro" id="IPR027417">
    <property type="entry name" value="P-loop_NTPase"/>
</dbReference>
<dbReference type="Pfam" id="PF02283">
    <property type="entry name" value="CobU"/>
    <property type="match status" value="1"/>
</dbReference>
<keyword evidence="20" id="KW-0548">Nucleotidyltransferase</keyword>
<evidence type="ECO:0000256" key="19">
    <source>
        <dbReference type="PIRSR" id="PIRSR006135-2"/>
    </source>
</evidence>
<organism evidence="20 21">
    <name type="scientific">Halalkalibacter wakoensis JCM 9140</name>
    <dbReference type="NCBI Taxonomy" id="1236970"/>
    <lineage>
        <taxon>Bacteria</taxon>
        <taxon>Bacillati</taxon>
        <taxon>Bacillota</taxon>
        <taxon>Bacilli</taxon>
        <taxon>Bacillales</taxon>
        <taxon>Bacillaceae</taxon>
        <taxon>Halalkalibacter</taxon>
    </lineage>
</organism>
<dbReference type="GO" id="GO:0005524">
    <property type="term" value="F:ATP binding"/>
    <property type="evidence" value="ECO:0007669"/>
    <property type="project" value="UniProtKB-KW"/>
</dbReference>
<evidence type="ECO:0000313" key="20">
    <source>
        <dbReference type="EMBL" id="GAE24654.1"/>
    </source>
</evidence>
<comment type="pathway">
    <text evidence="5">Cofactor biosynthesis; adenosylcobalamin biosynthesis; adenosylcobalamin from cob(II)yrinate a,c-diamide: step 6/7.</text>
</comment>
<evidence type="ECO:0000256" key="1">
    <source>
        <dbReference type="ARBA" id="ARBA00000312"/>
    </source>
</evidence>
<evidence type="ECO:0000313" key="21">
    <source>
        <dbReference type="Proteomes" id="UP000018890"/>
    </source>
</evidence>
<comment type="pathway">
    <text evidence="6">Cofactor biosynthesis; adenosylcobalamin biosynthesis; adenosylcobalamin from cob(II)yrinate a,c-diamide: step 5/7.</text>
</comment>
<accession>W4PZV8</accession>
<dbReference type="GO" id="GO:0009236">
    <property type="term" value="P:cobalamin biosynthetic process"/>
    <property type="evidence" value="ECO:0007669"/>
    <property type="project" value="UniProtKB-UniPathway"/>
</dbReference>
<comment type="function">
    <text evidence="4">Catalyzes ATP-dependent phosphorylation of adenosylcobinamide and addition of GMP to adenosylcobinamide phosphate.</text>
</comment>
<keyword evidence="15 19" id="KW-0342">GTP-binding</keyword>
<dbReference type="RefSeq" id="WP_081727536.1">
    <property type="nucleotide sequence ID" value="NZ_BAUT01000003.1"/>
</dbReference>
<dbReference type="CDD" id="cd00544">
    <property type="entry name" value="CobU"/>
    <property type="match status" value="1"/>
</dbReference>
<feature type="binding site" evidence="19">
    <location>
        <position position="70"/>
    </location>
    <ligand>
        <name>GTP</name>
        <dbReference type="ChEBI" id="CHEBI:37565"/>
    </ligand>
</feature>
<keyword evidence="10" id="KW-0169">Cobalamin biosynthesis</keyword>
<dbReference type="SUPFAM" id="SSF52540">
    <property type="entry name" value="P-loop containing nucleoside triphosphate hydrolases"/>
    <property type="match status" value="1"/>
</dbReference>
<evidence type="ECO:0000256" key="8">
    <source>
        <dbReference type="ARBA" id="ARBA00012016"/>
    </source>
</evidence>
<keyword evidence="11 20" id="KW-0808">Transferase</keyword>
<comment type="caution">
    <text evidence="20">The sequence shown here is derived from an EMBL/GenBank/DDBJ whole genome shotgun (WGS) entry which is preliminary data.</text>
</comment>
<dbReference type="Gene3D" id="3.40.50.300">
    <property type="entry name" value="P-loop containing nucleotide triphosphate hydrolases"/>
    <property type="match status" value="1"/>
</dbReference>
<evidence type="ECO:0000256" key="7">
    <source>
        <dbReference type="ARBA" id="ARBA00007490"/>
    </source>
</evidence>
<evidence type="ECO:0000256" key="17">
    <source>
        <dbReference type="ARBA" id="ARBA00030571"/>
    </source>
</evidence>
<evidence type="ECO:0000256" key="15">
    <source>
        <dbReference type="ARBA" id="ARBA00023134"/>
    </source>
</evidence>
<comment type="similarity">
    <text evidence="7">Belongs to the CobU/CobP family.</text>
</comment>
<feature type="binding site" evidence="19">
    <location>
        <begin position="42"/>
        <end position="44"/>
    </location>
    <ligand>
        <name>GTP</name>
        <dbReference type="ChEBI" id="CHEBI:37565"/>
    </ligand>
</feature>
<dbReference type="GO" id="GO:0043752">
    <property type="term" value="F:adenosylcobinamide kinase activity"/>
    <property type="evidence" value="ECO:0007669"/>
    <property type="project" value="UniProtKB-EC"/>
</dbReference>
<dbReference type="AlphaFoldDB" id="W4PZV8"/>